<evidence type="ECO:0000313" key="3">
    <source>
        <dbReference type="Proteomes" id="UP000272400"/>
    </source>
</evidence>
<sequence>MRYATFEVETPVGPVRRVGIVTSAGDLLDVNLAFAHTLAGRVDRSRARAIADALVPADLAVLLANGEAAREAVLRAADLTDAPLDALSAGGGRLIYRHEEVRLLAPLPSPPSLRDCAAFEQHVKNSTRGNVPAEWYEMPVYYKGNPRSVVGTGADVVVPRGAERLDYELEFAIVIGRAGRDVPPESAAAHIAGYTVFNDVSERRQQFKEMRGGLGPAKGKDRDGWNVLGPYLVTADAWDPAEPHTMVARVAGEVWSRGSTDSIHHSVAEIVSYLSRAEELRPGDVIGAGTVGWGSGLELGRYPQAGDLVELEIDGLGVLANRWVAA</sequence>
<dbReference type="PANTHER" id="PTHR43211">
    <property type="entry name" value="FUMARYLACETOACETATE HYDROLASE"/>
    <property type="match status" value="1"/>
</dbReference>
<dbReference type="PANTHER" id="PTHR43211:SF1">
    <property type="entry name" value="BLL6422 PROTEIN"/>
    <property type="match status" value="1"/>
</dbReference>
<feature type="domain" description="Fumarylacetoacetase-like C-terminal" evidence="1">
    <location>
        <begin position="116"/>
        <end position="322"/>
    </location>
</feature>
<comment type="caution">
    <text evidence="2">The sequence shown here is derived from an EMBL/GenBank/DDBJ whole genome shotgun (WGS) entry which is preliminary data.</text>
</comment>
<gene>
    <name evidence="2" type="ORF">EDD29_5669</name>
</gene>
<evidence type="ECO:0000313" key="2">
    <source>
        <dbReference type="EMBL" id="ROO88016.1"/>
    </source>
</evidence>
<dbReference type="Proteomes" id="UP000272400">
    <property type="component" value="Unassembled WGS sequence"/>
</dbReference>
<dbReference type="AlphaFoldDB" id="A0A3N1D3E8"/>
<accession>A0A3N1D3E8</accession>
<dbReference type="OrthoDB" id="2273115at2"/>
<dbReference type="EMBL" id="RJKE01000001">
    <property type="protein sequence ID" value="ROO88016.1"/>
    <property type="molecule type" value="Genomic_DNA"/>
</dbReference>
<dbReference type="GO" id="GO:0003824">
    <property type="term" value="F:catalytic activity"/>
    <property type="evidence" value="ECO:0007669"/>
    <property type="project" value="InterPro"/>
</dbReference>
<name>A0A3N1D3E8_9ACTN</name>
<dbReference type="Pfam" id="PF01557">
    <property type="entry name" value="FAA_hydrolase"/>
    <property type="match status" value="1"/>
</dbReference>
<dbReference type="InterPro" id="IPR011234">
    <property type="entry name" value="Fumarylacetoacetase-like_C"/>
</dbReference>
<protein>
    <submittedName>
        <fullName evidence="2">2-keto-4-pentenoate hydratase/2-oxohepta-3-ene-1,7-dioic acid hydratase in catechol pathway</fullName>
    </submittedName>
</protein>
<dbReference type="Gene3D" id="3.90.850.10">
    <property type="entry name" value="Fumarylacetoacetase-like, C-terminal domain"/>
    <property type="match status" value="1"/>
</dbReference>
<organism evidence="2 3">
    <name type="scientific">Actinocorallia herbida</name>
    <dbReference type="NCBI Taxonomy" id="58109"/>
    <lineage>
        <taxon>Bacteria</taxon>
        <taxon>Bacillati</taxon>
        <taxon>Actinomycetota</taxon>
        <taxon>Actinomycetes</taxon>
        <taxon>Streptosporangiales</taxon>
        <taxon>Thermomonosporaceae</taxon>
        <taxon>Actinocorallia</taxon>
    </lineage>
</organism>
<evidence type="ECO:0000259" key="1">
    <source>
        <dbReference type="Pfam" id="PF01557"/>
    </source>
</evidence>
<dbReference type="RefSeq" id="WP_123667233.1">
    <property type="nucleotide sequence ID" value="NZ_RJKE01000001.1"/>
</dbReference>
<reference evidence="2 3" key="1">
    <citation type="submission" date="2018-11" db="EMBL/GenBank/DDBJ databases">
        <title>Sequencing the genomes of 1000 actinobacteria strains.</title>
        <authorList>
            <person name="Klenk H.-P."/>
        </authorList>
    </citation>
    <scope>NUCLEOTIDE SEQUENCE [LARGE SCALE GENOMIC DNA]</scope>
    <source>
        <strain evidence="2 3">DSM 44254</strain>
    </source>
</reference>
<dbReference type="SUPFAM" id="SSF56529">
    <property type="entry name" value="FAH"/>
    <property type="match status" value="1"/>
</dbReference>
<proteinExistence type="predicted"/>
<keyword evidence="3" id="KW-1185">Reference proteome</keyword>
<dbReference type="InterPro" id="IPR036663">
    <property type="entry name" value="Fumarylacetoacetase_C_sf"/>
</dbReference>